<accession>A0A917HPZ7</accession>
<evidence type="ECO:0000313" key="2">
    <source>
        <dbReference type="Proteomes" id="UP000647241"/>
    </source>
</evidence>
<organism evidence="1 2">
    <name type="scientific">Edaphobacter dinghuensis</name>
    <dbReference type="NCBI Taxonomy" id="1560005"/>
    <lineage>
        <taxon>Bacteria</taxon>
        <taxon>Pseudomonadati</taxon>
        <taxon>Acidobacteriota</taxon>
        <taxon>Terriglobia</taxon>
        <taxon>Terriglobales</taxon>
        <taxon>Acidobacteriaceae</taxon>
        <taxon>Edaphobacter</taxon>
    </lineage>
</organism>
<dbReference type="AlphaFoldDB" id="A0A917HPZ7"/>
<gene>
    <name evidence="1" type="ORF">GCM10011585_32000</name>
</gene>
<dbReference type="Proteomes" id="UP000647241">
    <property type="component" value="Unassembled WGS sequence"/>
</dbReference>
<sequence>MRQNIRQSGYCSFAVKYCRITGVRVESFVVSVAINRNGQNTAPLRSPLPSLEVADGVKPCSKLAVEPAHSILLLDTAPNPSGRIAAFGSPKGQKR</sequence>
<comment type="caution">
    <text evidence="1">The sequence shown here is derived from an EMBL/GenBank/DDBJ whole genome shotgun (WGS) entry which is preliminary data.</text>
</comment>
<reference evidence="1" key="2">
    <citation type="submission" date="2020-09" db="EMBL/GenBank/DDBJ databases">
        <authorList>
            <person name="Sun Q."/>
            <person name="Zhou Y."/>
        </authorList>
    </citation>
    <scope>NUCLEOTIDE SEQUENCE</scope>
    <source>
        <strain evidence="1">CGMCC 1.12997</strain>
    </source>
</reference>
<evidence type="ECO:0000313" key="1">
    <source>
        <dbReference type="EMBL" id="GGG85692.1"/>
    </source>
</evidence>
<proteinExistence type="predicted"/>
<reference evidence="1" key="1">
    <citation type="journal article" date="2014" name="Int. J. Syst. Evol. Microbiol.">
        <title>Complete genome sequence of Corynebacterium casei LMG S-19264T (=DSM 44701T), isolated from a smear-ripened cheese.</title>
        <authorList>
            <consortium name="US DOE Joint Genome Institute (JGI-PGF)"/>
            <person name="Walter F."/>
            <person name="Albersmeier A."/>
            <person name="Kalinowski J."/>
            <person name="Ruckert C."/>
        </authorList>
    </citation>
    <scope>NUCLEOTIDE SEQUENCE</scope>
    <source>
        <strain evidence="1">CGMCC 1.12997</strain>
    </source>
</reference>
<name>A0A917HPZ7_9BACT</name>
<dbReference type="EMBL" id="BMGT01000003">
    <property type="protein sequence ID" value="GGG85692.1"/>
    <property type="molecule type" value="Genomic_DNA"/>
</dbReference>
<keyword evidence="2" id="KW-1185">Reference proteome</keyword>
<protein>
    <submittedName>
        <fullName evidence="1">Uncharacterized protein</fullName>
    </submittedName>
</protein>